<dbReference type="InterPro" id="IPR038670">
    <property type="entry name" value="HslJ-like_sf"/>
</dbReference>
<dbReference type="Pfam" id="PF03724">
    <property type="entry name" value="META"/>
    <property type="match status" value="1"/>
</dbReference>
<sequence length="272" mass="28918">MKRLLLLALPLALAACTKPADPATAPADATPAATTAPAAQAADASLLPKYHWTLNEATDAQGQRIATLFARADQPVQLDFRDGRVAVSNTCNRMGGTYTVTDGSLTAGRLVSTQMACTDSAVMALDQEVGKRLEGTLKMATMAGETPTLALTTATGDVLAFTGEPTAETRYGGAGERVFLEVAAETKPCSHPLIPDKQCLQVREVKYDDKGLKVGTPGEFEHFYDSIEGYTHEPGVRNVLRVDRYTVKNPPADGSSNAYVLDMVVESANEKP</sequence>
<comment type="caution">
    <text evidence="4">The sequence shown here is derived from an EMBL/GenBank/DDBJ whole genome shotgun (WGS) entry which is preliminary data.</text>
</comment>
<organism evidence="4 5">
    <name type="scientific">Pseudoxanthomonas japonensis</name>
    <dbReference type="NCBI Taxonomy" id="69284"/>
    <lineage>
        <taxon>Bacteria</taxon>
        <taxon>Pseudomonadati</taxon>
        <taxon>Pseudomonadota</taxon>
        <taxon>Gammaproteobacteria</taxon>
        <taxon>Lysobacterales</taxon>
        <taxon>Lysobacteraceae</taxon>
        <taxon>Pseudoxanthomonas</taxon>
    </lineage>
</organism>
<feature type="signal peptide" evidence="1">
    <location>
        <begin position="1"/>
        <end position="20"/>
    </location>
</feature>
<proteinExistence type="predicted"/>
<dbReference type="PROSITE" id="PS51257">
    <property type="entry name" value="PROKAR_LIPOPROTEIN"/>
    <property type="match status" value="1"/>
</dbReference>
<feature type="chain" id="PRO_5047404298" description="Heat shock protein HslJ" evidence="1">
    <location>
        <begin position="21"/>
        <end position="272"/>
    </location>
</feature>
<protein>
    <recommendedName>
        <fullName evidence="6">Heat shock protein HslJ</fullName>
    </recommendedName>
</protein>
<dbReference type="EMBL" id="PDWW01000001">
    <property type="protein sequence ID" value="KAF1727578.1"/>
    <property type="molecule type" value="Genomic_DNA"/>
</dbReference>
<dbReference type="Pfam" id="PF14302">
    <property type="entry name" value="DUF4377"/>
    <property type="match status" value="1"/>
</dbReference>
<evidence type="ECO:0008006" key="6">
    <source>
        <dbReference type="Google" id="ProtNLM"/>
    </source>
</evidence>
<keyword evidence="5" id="KW-1185">Reference proteome</keyword>
<evidence type="ECO:0000259" key="2">
    <source>
        <dbReference type="Pfam" id="PF03724"/>
    </source>
</evidence>
<reference evidence="4 5" key="1">
    <citation type="submission" date="2017-10" db="EMBL/GenBank/DDBJ databases">
        <title>Whole genome sequencing of members of genus Pseudoxanthomonas.</title>
        <authorList>
            <person name="Kumar S."/>
            <person name="Bansal K."/>
            <person name="Kaur A."/>
            <person name="Patil P."/>
            <person name="Sharma S."/>
            <person name="Patil P.B."/>
        </authorList>
    </citation>
    <scope>NUCLEOTIDE SEQUENCE [LARGE SCALE GENOMIC DNA]</scope>
    <source>
        <strain evidence="4 5">DSM 17109</strain>
    </source>
</reference>
<evidence type="ECO:0000256" key="1">
    <source>
        <dbReference type="SAM" id="SignalP"/>
    </source>
</evidence>
<feature type="domain" description="DUF4377" evidence="3">
    <location>
        <begin position="181"/>
        <end position="266"/>
    </location>
</feature>
<gene>
    <name evidence="4" type="ORF">CSC78_01005</name>
</gene>
<dbReference type="InterPro" id="IPR005184">
    <property type="entry name" value="DUF306_Meta_HslJ"/>
</dbReference>
<keyword evidence="1" id="KW-0732">Signal</keyword>
<dbReference type="RefSeq" id="WP_162336044.1">
    <property type="nucleotide sequence ID" value="NZ_JBHSRQ010000007.1"/>
</dbReference>
<dbReference type="PANTHER" id="PTHR35535">
    <property type="entry name" value="HEAT SHOCK PROTEIN HSLJ"/>
    <property type="match status" value="1"/>
</dbReference>
<evidence type="ECO:0000259" key="3">
    <source>
        <dbReference type="Pfam" id="PF14302"/>
    </source>
</evidence>
<dbReference type="PANTHER" id="PTHR35535:SF1">
    <property type="entry name" value="HEAT SHOCK PROTEIN HSLJ"/>
    <property type="match status" value="1"/>
</dbReference>
<evidence type="ECO:0000313" key="5">
    <source>
        <dbReference type="Proteomes" id="UP000781710"/>
    </source>
</evidence>
<dbReference type="Gene3D" id="2.40.128.270">
    <property type="match status" value="1"/>
</dbReference>
<dbReference type="InterPro" id="IPR025485">
    <property type="entry name" value="DUF4377"/>
</dbReference>
<dbReference type="Proteomes" id="UP000781710">
    <property type="component" value="Unassembled WGS sequence"/>
</dbReference>
<evidence type="ECO:0000313" key="4">
    <source>
        <dbReference type="EMBL" id="KAF1727578.1"/>
    </source>
</evidence>
<name>A0ABQ6ZMK6_9GAMM</name>
<dbReference type="InterPro" id="IPR053147">
    <property type="entry name" value="Hsp_HslJ-like"/>
</dbReference>
<accession>A0ABQ6ZMK6</accession>
<feature type="domain" description="DUF306" evidence="2">
    <location>
        <begin position="50"/>
        <end position="161"/>
    </location>
</feature>